<comment type="caution">
    <text evidence="2">The sequence shown here is derived from an EMBL/GenBank/DDBJ whole genome shotgun (WGS) entry which is preliminary data.</text>
</comment>
<evidence type="ECO:0000313" key="2">
    <source>
        <dbReference type="EMBL" id="KAA6125256.1"/>
    </source>
</evidence>
<dbReference type="RefSeq" id="WP_149318874.1">
    <property type="nucleotide sequence ID" value="NZ_CP080293.1"/>
</dbReference>
<feature type="transmembrane region" description="Helical" evidence="1">
    <location>
        <begin position="59"/>
        <end position="77"/>
    </location>
</feature>
<dbReference type="EMBL" id="VWRN01000030">
    <property type="protein sequence ID" value="KAA6125256.1"/>
    <property type="molecule type" value="Genomic_DNA"/>
</dbReference>
<reference evidence="2 3" key="1">
    <citation type="submission" date="2019-09" db="EMBL/GenBank/DDBJ databases">
        <title>Isolation of a novel species in the genus Cupriavidus from patients with sepsis using whole genome sequencing.</title>
        <authorList>
            <person name="Kweon O.J."/>
            <person name="Lee M.-K."/>
        </authorList>
    </citation>
    <scope>NUCLEOTIDE SEQUENCE [LARGE SCALE GENOMIC DNA]</scope>
    <source>
        <strain evidence="2 3">MKL-01</strain>
    </source>
</reference>
<dbReference type="AlphaFoldDB" id="A0A5M8ATF5"/>
<keyword evidence="3" id="KW-1185">Reference proteome</keyword>
<keyword evidence="1" id="KW-1133">Transmembrane helix</keyword>
<proteinExistence type="predicted"/>
<evidence type="ECO:0000313" key="3">
    <source>
        <dbReference type="Proteomes" id="UP000324324"/>
    </source>
</evidence>
<dbReference type="Proteomes" id="UP000324324">
    <property type="component" value="Unassembled WGS sequence"/>
</dbReference>
<protein>
    <recommendedName>
        <fullName evidence="4">DUF3325 domain-containing protein</fullName>
    </recommendedName>
</protein>
<accession>A0A5M8ATF5</accession>
<name>A0A5M8ATF5_9BURK</name>
<sequence>MQLFAALLGLAGAACLYLAGPNQVLLRQPPQRRMMVWLGIVLTCSGAVGWSVEHSWPSAIAATLATLGTGLSLWPFLGCYLHKRRGGEEAA</sequence>
<organism evidence="2 3">
    <name type="scientific">Cupriavidus cauae</name>
    <dbReference type="NCBI Taxonomy" id="2608999"/>
    <lineage>
        <taxon>Bacteria</taxon>
        <taxon>Pseudomonadati</taxon>
        <taxon>Pseudomonadota</taxon>
        <taxon>Betaproteobacteria</taxon>
        <taxon>Burkholderiales</taxon>
        <taxon>Burkholderiaceae</taxon>
        <taxon>Cupriavidus</taxon>
    </lineage>
</organism>
<evidence type="ECO:0008006" key="4">
    <source>
        <dbReference type="Google" id="ProtNLM"/>
    </source>
</evidence>
<keyword evidence="1" id="KW-0472">Membrane</keyword>
<evidence type="ECO:0000256" key="1">
    <source>
        <dbReference type="SAM" id="Phobius"/>
    </source>
</evidence>
<gene>
    <name evidence="2" type="ORF">F1599_10745</name>
</gene>
<keyword evidence="1" id="KW-0812">Transmembrane</keyword>
<feature type="transmembrane region" description="Helical" evidence="1">
    <location>
        <begin position="34"/>
        <end position="52"/>
    </location>
</feature>